<dbReference type="EMBL" id="KB638867">
    <property type="protein sequence ID" value="EMS10937.1"/>
    <property type="molecule type" value="Genomic_DNA"/>
</dbReference>
<keyword evidence="3" id="KW-0998">Cell outer membrane</keyword>
<accession>M7VSW9</accession>
<feature type="compositionally biased region" description="Low complexity" evidence="4">
    <location>
        <begin position="438"/>
        <end position="448"/>
    </location>
</feature>
<feature type="compositionally biased region" description="Polar residues" evidence="4">
    <location>
        <begin position="355"/>
        <end position="374"/>
    </location>
</feature>
<dbReference type="AlphaFoldDB" id="M7VSW9"/>
<keyword evidence="5" id="KW-0732">Signal</keyword>
<feature type="compositionally biased region" description="Polar residues" evidence="4">
    <location>
        <begin position="311"/>
        <end position="339"/>
    </location>
</feature>
<dbReference type="Proteomes" id="UP000030780">
    <property type="component" value="Unassembled WGS sequence"/>
</dbReference>
<feature type="compositionally biased region" description="Polar residues" evidence="4">
    <location>
        <begin position="252"/>
        <end position="265"/>
    </location>
</feature>
<evidence type="ECO:0000256" key="4">
    <source>
        <dbReference type="SAM" id="MobiDB-lite"/>
    </source>
</evidence>
<gene>
    <name evidence="6" type="ORF">KM1_053690</name>
</gene>
<feature type="compositionally biased region" description="Polar residues" evidence="4">
    <location>
        <begin position="418"/>
        <end position="432"/>
    </location>
</feature>
<feature type="compositionally biased region" description="Basic residues" evidence="4">
    <location>
        <begin position="37"/>
        <end position="51"/>
    </location>
</feature>
<comment type="subcellular location">
    <subcellularLocation>
        <location evidence="1">Cell outer membrane</location>
    </subcellularLocation>
</comment>
<proteinExistence type="predicted"/>
<dbReference type="Gene3D" id="2.40.170.20">
    <property type="entry name" value="TonB-dependent receptor, beta-barrel domain"/>
    <property type="match status" value="1"/>
</dbReference>
<keyword evidence="2" id="KW-0472">Membrane</keyword>
<feature type="region of interest" description="Disordered" evidence="4">
    <location>
        <begin position="215"/>
        <end position="236"/>
    </location>
</feature>
<feature type="compositionally biased region" description="Basic and acidic residues" evidence="4">
    <location>
        <begin position="401"/>
        <end position="415"/>
    </location>
</feature>
<reference evidence="6 7" key="1">
    <citation type="submission" date="2013-01" db="EMBL/GenBank/DDBJ databases">
        <authorList>
            <person name="Inman J."/>
            <person name="Zafar N."/>
            <person name="Lorenzi H."/>
            <person name="Caler E."/>
        </authorList>
    </citation>
    <scope>NUCLEOTIDE SEQUENCE [LARGE SCALE GENOMIC DNA]</scope>
    <source>
        <strain evidence="6 7">HM-3:IMSS</strain>
    </source>
</reference>
<name>M7VSW9_ENTHI</name>
<feature type="region of interest" description="Disordered" evidence="4">
    <location>
        <begin position="28"/>
        <end position="128"/>
    </location>
</feature>
<dbReference type="SUPFAM" id="SSF56935">
    <property type="entry name" value="Porins"/>
    <property type="match status" value="2"/>
</dbReference>
<evidence type="ECO:0000256" key="3">
    <source>
        <dbReference type="ARBA" id="ARBA00023237"/>
    </source>
</evidence>
<feature type="compositionally biased region" description="Polar residues" evidence="4">
    <location>
        <begin position="53"/>
        <end position="85"/>
    </location>
</feature>
<feature type="compositionally biased region" description="Polar residues" evidence="4">
    <location>
        <begin position="274"/>
        <end position="289"/>
    </location>
</feature>
<dbReference type="InterPro" id="IPR036942">
    <property type="entry name" value="Beta-barrel_TonB_sf"/>
</dbReference>
<feature type="chain" id="PRO_5004086800" evidence="5">
    <location>
        <begin position="21"/>
        <end position="671"/>
    </location>
</feature>
<feature type="compositionally biased region" description="Low complexity" evidence="4">
    <location>
        <begin position="222"/>
        <end position="233"/>
    </location>
</feature>
<evidence type="ECO:0000256" key="1">
    <source>
        <dbReference type="ARBA" id="ARBA00004442"/>
    </source>
</evidence>
<organism evidence="6 7">
    <name type="scientific">Entamoeba histolytica HM-3:IMSS</name>
    <dbReference type="NCBI Taxonomy" id="885315"/>
    <lineage>
        <taxon>Eukaryota</taxon>
        <taxon>Amoebozoa</taxon>
        <taxon>Evosea</taxon>
        <taxon>Archamoebae</taxon>
        <taxon>Mastigamoebida</taxon>
        <taxon>Entamoebidae</taxon>
        <taxon>Entamoeba</taxon>
    </lineage>
</organism>
<feature type="region of interest" description="Disordered" evidence="4">
    <location>
        <begin position="311"/>
        <end position="453"/>
    </location>
</feature>
<feature type="signal peptide" evidence="5">
    <location>
        <begin position="1"/>
        <end position="20"/>
    </location>
</feature>
<feature type="region of interest" description="Disordered" evidence="4">
    <location>
        <begin position="252"/>
        <end position="289"/>
    </location>
</feature>
<dbReference type="VEuPathDB" id="AmoebaDB:KM1_053690"/>
<evidence type="ECO:0000256" key="5">
    <source>
        <dbReference type="SAM" id="SignalP"/>
    </source>
</evidence>
<sequence length="671" mass="70948">MKGIFFLLCILLVLDSFALSFNDDYSDFLDDAPSPKNSKKAQKPKSNRKASTKPANTPKNNQRVKQNKKTQAPQPKRTVQTTTKKPTVASKQRKQLVQVTTDKNGKKTATVSKNLGPNTKVSGSVSAQKTPNGITAGVSGNINYNKGPITATAKTGYQTSPQGQSYGASVNGKYSKNGVNVNGNAYYGKQNGVNKAGANINASYDSKKVQANAKAGINKDGSSTTSSASASATYKPNGKTTISADANLNAQAKNDGTNKVSSISGDATYKPNDKTTISADGKVSKTNGQTTIQGNANASYNGDKLQANAGVNFNKDSNGKTTSASASATYKPNDKTTISADGKTTNTNGKKTYENDGTNKVSSISGDATYTNGGLTAKVDGNMANTNGEKSNEIHGSLNYKSKDGKFDGSLDAKRSKNSNGVSRSASATGTYKVNEHSTLSSSGSVKSTPDGRSNTFFSQLDYKADKFTGSLDIKHTKDTNGIKTNSAGISAQFNPNDKFGASLGGRISNINGKRNVGLETKLTYNLDDKNKAYASFIKDQTNNNNILGFGGSYESKNGKLSATGDFSFSKNSQNINGQINFLPTTNTQISANGMYTKLNNEKDWRYGIKAQHQFNDKWSGSLEVGKSSKNGLEYSAGVNYDLGKNSHLSLTAGKSADKGGYVGAGFKWDF</sequence>
<evidence type="ECO:0000313" key="7">
    <source>
        <dbReference type="Proteomes" id="UP000030780"/>
    </source>
</evidence>
<protein>
    <submittedName>
        <fullName evidence="6">Micronuclear linker histone polyprotein</fullName>
    </submittedName>
</protein>
<evidence type="ECO:0000256" key="2">
    <source>
        <dbReference type="ARBA" id="ARBA00023136"/>
    </source>
</evidence>
<dbReference type="OrthoDB" id="29911at2759"/>
<evidence type="ECO:0000313" key="6">
    <source>
        <dbReference type="EMBL" id="EMS10937.1"/>
    </source>
</evidence>
<feature type="compositionally biased region" description="Polar residues" evidence="4">
    <location>
        <begin position="95"/>
        <end position="128"/>
    </location>
</feature>